<protein>
    <recommendedName>
        <fullName evidence="12">Calsyntenin C-terminal domain-containing protein</fullName>
    </recommendedName>
</protein>
<evidence type="ECO:0000256" key="7">
    <source>
        <dbReference type="ARBA" id="ARBA00022989"/>
    </source>
</evidence>
<dbReference type="GO" id="GO:0045211">
    <property type="term" value="C:postsynaptic membrane"/>
    <property type="evidence" value="ECO:0007669"/>
    <property type="project" value="TreeGrafter"/>
</dbReference>
<keyword evidence="8 11" id="KW-0472">Membrane</keyword>
<dbReference type="InterPro" id="IPR045588">
    <property type="entry name" value="CLSTN_C"/>
</dbReference>
<dbReference type="EMBL" id="CAXKWB010143691">
    <property type="protein sequence ID" value="CAL4246164.1"/>
    <property type="molecule type" value="Genomic_DNA"/>
</dbReference>
<reference evidence="13 14" key="1">
    <citation type="submission" date="2024-05" db="EMBL/GenBank/DDBJ databases">
        <authorList>
            <person name="Wallberg A."/>
        </authorList>
    </citation>
    <scope>NUCLEOTIDE SEQUENCE [LARGE SCALE GENOMIC DNA]</scope>
</reference>
<sequence>SGHAVTIIIVVCVGFLMFMVVLGVIRVRAAHARHTSEEVADAEMAWDDSSLNITVNPMEQQLEMSETQRLRDDDDDDDDSSDDGSNFNDDMDSSDDEEPGTKQKELEWDDKM</sequence>
<proteinExistence type="predicted"/>
<dbReference type="PANTHER" id="PTHR14139">
    <property type="entry name" value="CALSYNTENIN"/>
    <property type="match status" value="1"/>
</dbReference>
<dbReference type="GO" id="GO:0007155">
    <property type="term" value="P:cell adhesion"/>
    <property type="evidence" value="ECO:0007669"/>
    <property type="project" value="UniProtKB-KW"/>
</dbReference>
<keyword evidence="7 11" id="KW-1133">Transmembrane helix</keyword>
<feature type="compositionally biased region" description="Basic and acidic residues" evidence="10">
    <location>
        <begin position="99"/>
        <end position="112"/>
    </location>
</feature>
<name>A0AAV2SWA5_MEGNR</name>
<evidence type="ECO:0000313" key="13">
    <source>
        <dbReference type="EMBL" id="CAL4246164.1"/>
    </source>
</evidence>
<keyword evidence="5" id="KW-0106">Calcium</keyword>
<comment type="subcellular location">
    <subcellularLocation>
        <location evidence="1">Membrane</location>
        <topology evidence="1">Single-pass type I membrane protein</topology>
    </subcellularLocation>
</comment>
<dbReference type="Proteomes" id="UP001497623">
    <property type="component" value="Unassembled WGS sequence"/>
</dbReference>
<evidence type="ECO:0000256" key="4">
    <source>
        <dbReference type="ARBA" id="ARBA00022737"/>
    </source>
</evidence>
<feature type="compositionally biased region" description="Acidic residues" evidence="10">
    <location>
        <begin position="89"/>
        <end position="98"/>
    </location>
</feature>
<keyword evidence="2 11" id="KW-0812">Transmembrane</keyword>
<dbReference type="PANTHER" id="PTHR14139:SF2">
    <property type="entry name" value="CALSYNTENIN-1"/>
    <property type="match status" value="1"/>
</dbReference>
<evidence type="ECO:0000313" key="14">
    <source>
        <dbReference type="Proteomes" id="UP001497623"/>
    </source>
</evidence>
<keyword evidence="3" id="KW-0732">Signal</keyword>
<evidence type="ECO:0000259" key="12">
    <source>
        <dbReference type="Pfam" id="PF19699"/>
    </source>
</evidence>
<dbReference type="Pfam" id="PF19699">
    <property type="entry name" value="CLSTN_C"/>
    <property type="match status" value="1"/>
</dbReference>
<evidence type="ECO:0000256" key="3">
    <source>
        <dbReference type="ARBA" id="ARBA00022729"/>
    </source>
</evidence>
<gene>
    <name evidence="13" type="ORF">MNOR_LOCUS41189</name>
</gene>
<feature type="transmembrane region" description="Helical" evidence="11">
    <location>
        <begin position="6"/>
        <end position="25"/>
    </location>
</feature>
<evidence type="ECO:0000256" key="10">
    <source>
        <dbReference type="SAM" id="MobiDB-lite"/>
    </source>
</evidence>
<evidence type="ECO:0000256" key="2">
    <source>
        <dbReference type="ARBA" id="ARBA00022692"/>
    </source>
</evidence>
<evidence type="ECO:0000256" key="9">
    <source>
        <dbReference type="ARBA" id="ARBA00023180"/>
    </source>
</evidence>
<feature type="non-terminal residue" evidence="13">
    <location>
        <position position="1"/>
    </location>
</feature>
<comment type="caution">
    <text evidence="13">The sequence shown here is derived from an EMBL/GenBank/DDBJ whole genome shotgun (WGS) entry which is preliminary data.</text>
</comment>
<accession>A0AAV2SWA5</accession>
<feature type="compositionally biased region" description="Acidic residues" evidence="10">
    <location>
        <begin position="73"/>
        <end position="82"/>
    </location>
</feature>
<feature type="domain" description="Calsyntenin C-terminal" evidence="12">
    <location>
        <begin position="4"/>
        <end position="60"/>
    </location>
</feature>
<feature type="region of interest" description="Disordered" evidence="10">
    <location>
        <begin position="62"/>
        <end position="112"/>
    </location>
</feature>
<keyword evidence="6" id="KW-0130">Cell adhesion</keyword>
<evidence type="ECO:0000256" key="6">
    <source>
        <dbReference type="ARBA" id="ARBA00022889"/>
    </source>
</evidence>
<evidence type="ECO:0000256" key="11">
    <source>
        <dbReference type="SAM" id="Phobius"/>
    </source>
</evidence>
<dbReference type="GO" id="GO:0050806">
    <property type="term" value="P:positive regulation of synaptic transmission"/>
    <property type="evidence" value="ECO:0007669"/>
    <property type="project" value="TreeGrafter"/>
</dbReference>
<keyword evidence="4" id="KW-0677">Repeat</keyword>
<evidence type="ECO:0000256" key="5">
    <source>
        <dbReference type="ARBA" id="ARBA00022837"/>
    </source>
</evidence>
<evidence type="ECO:0000256" key="8">
    <source>
        <dbReference type="ARBA" id="ARBA00023136"/>
    </source>
</evidence>
<keyword evidence="9" id="KW-0325">Glycoprotein</keyword>
<dbReference type="GO" id="GO:0051965">
    <property type="term" value="P:positive regulation of synapse assembly"/>
    <property type="evidence" value="ECO:0007669"/>
    <property type="project" value="TreeGrafter"/>
</dbReference>
<dbReference type="GO" id="GO:0009986">
    <property type="term" value="C:cell surface"/>
    <property type="evidence" value="ECO:0007669"/>
    <property type="project" value="TreeGrafter"/>
</dbReference>
<dbReference type="AlphaFoldDB" id="A0AAV2SWA5"/>
<organism evidence="13 14">
    <name type="scientific">Meganyctiphanes norvegica</name>
    <name type="common">Northern krill</name>
    <name type="synonym">Thysanopoda norvegica</name>
    <dbReference type="NCBI Taxonomy" id="48144"/>
    <lineage>
        <taxon>Eukaryota</taxon>
        <taxon>Metazoa</taxon>
        <taxon>Ecdysozoa</taxon>
        <taxon>Arthropoda</taxon>
        <taxon>Crustacea</taxon>
        <taxon>Multicrustacea</taxon>
        <taxon>Malacostraca</taxon>
        <taxon>Eumalacostraca</taxon>
        <taxon>Eucarida</taxon>
        <taxon>Euphausiacea</taxon>
        <taxon>Euphausiidae</taxon>
        <taxon>Meganyctiphanes</taxon>
    </lineage>
</organism>
<evidence type="ECO:0000256" key="1">
    <source>
        <dbReference type="ARBA" id="ARBA00004479"/>
    </source>
</evidence>
<keyword evidence="14" id="KW-1185">Reference proteome</keyword>